<organism evidence="1 2">
    <name type="scientific">Pseudomonas frederiksbergensis</name>
    <dbReference type="NCBI Taxonomy" id="104087"/>
    <lineage>
        <taxon>Bacteria</taxon>
        <taxon>Pseudomonadati</taxon>
        <taxon>Pseudomonadota</taxon>
        <taxon>Gammaproteobacteria</taxon>
        <taxon>Pseudomonadales</taxon>
        <taxon>Pseudomonadaceae</taxon>
        <taxon>Pseudomonas</taxon>
    </lineage>
</organism>
<dbReference type="RefSeq" id="WP_039594536.1">
    <property type="nucleotide sequence ID" value="NZ_JQGJ02000032.1"/>
</dbReference>
<dbReference type="OrthoDB" id="6895414at2"/>
<reference evidence="2" key="1">
    <citation type="submission" date="2015-03" db="EMBL/GenBank/DDBJ databases">
        <title>Pseudomonas frederiksbergensis hydrocarbon degrader.</title>
        <authorList>
            <person name="Brown L.M."/>
            <person name="Ruiz O.N."/>
            <person name="Mueller S."/>
            <person name="Gunasekera T.S."/>
        </authorList>
    </citation>
    <scope>NUCLEOTIDE SEQUENCE [LARGE SCALE GENOMIC DNA]</scope>
    <source>
        <strain evidence="2">SI8</strain>
    </source>
</reference>
<sequence>MKPKPNMMPLVGLLFVFNIENSSSEKIEEIIVSKNINIDSELSELFDILLKPEFLCYPAGAQSKYIEAISYYLEAGDSFDDLFGEMDTYFDQDIYDQRHFMEVLLNCLRCYQSESVSES</sequence>
<evidence type="ECO:0000313" key="2">
    <source>
        <dbReference type="Proteomes" id="UP000030949"/>
    </source>
</evidence>
<accession>A0A0B1YWR0</accession>
<evidence type="ECO:0000313" key="1">
    <source>
        <dbReference type="EMBL" id="KHK61373.1"/>
    </source>
</evidence>
<dbReference type="EMBL" id="JQGJ01000035">
    <property type="protein sequence ID" value="KHK61373.1"/>
    <property type="molecule type" value="Genomic_DNA"/>
</dbReference>
<comment type="caution">
    <text evidence="1">The sequence shown here is derived from an EMBL/GenBank/DDBJ whole genome shotgun (WGS) entry which is preliminary data.</text>
</comment>
<evidence type="ECO:0008006" key="3">
    <source>
        <dbReference type="Google" id="ProtNLM"/>
    </source>
</evidence>
<proteinExistence type="predicted"/>
<name>A0A0B1YWR0_9PSED</name>
<dbReference type="Proteomes" id="UP000030949">
    <property type="component" value="Unassembled WGS sequence"/>
</dbReference>
<protein>
    <recommendedName>
        <fullName evidence="3">CdiI immunity protein domain-containing protein</fullName>
    </recommendedName>
</protein>
<gene>
    <name evidence="1" type="ORF">JZ00_29065</name>
</gene>
<dbReference type="AlphaFoldDB" id="A0A0B1YWR0"/>